<keyword evidence="1" id="KW-0456">Lyase</keyword>
<gene>
    <name evidence="4" type="ORF">LX70_00193</name>
</gene>
<organism evidence="4 5">
    <name type="scientific">Albidovulum denitrificans</name>
    <dbReference type="NCBI Taxonomy" id="404881"/>
    <lineage>
        <taxon>Bacteria</taxon>
        <taxon>Pseudomonadati</taxon>
        <taxon>Pseudomonadota</taxon>
        <taxon>Alphaproteobacteria</taxon>
        <taxon>Rhodobacterales</taxon>
        <taxon>Paracoccaceae</taxon>
        <taxon>Albidovulum</taxon>
    </lineage>
</organism>
<dbReference type="GO" id="GO:0046348">
    <property type="term" value="P:amino sugar catabolic process"/>
    <property type="evidence" value="ECO:0007669"/>
    <property type="project" value="InterPro"/>
</dbReference>
<dbReference type="InterPro" id="IPR040190">
    <property type="entry name" value="MURQ/GCKR"/>
</dbReference>
<protein>
    <submittedName>
        <fullName evidence="4">N-acetylmuramic acid 6-phosphate etherase</fullName>
    </submittedName>
</protein>
<evidence type="ECO:0000259" key="3">
    <source>
        <dbReference type="PROSITE" id="PS51464"/>
    </source>
</evidence>
<comment type="caution">
    <text evidence="4">The sequence shown here is derived from an EMBL/GenBank/DDBJ whole genome shotgun (WGS) entry which is preliminary data.</text>
</comment>
<evidence type="ECO:0000313" key="5">
    <source>
        <dbReference type="Proteomes" id="UP000238338"/>
    </source>
</evidence>
<keyword evidence="2" id="KW-0119">Carbohydrate metabolism</keyword>
<dbReference type="CDD" id="cd05007">
    <property type="entry name" value="SIS_Etherase"/>
    <property type="match status" value="1"/>
</dbReference>
<dbReference type="Gene3D" id="1.10.8.1080">
    <property type="match status" value="1"/>
</dbReference>
<dbReference type="InterPro" id="IPR005488">
    <property type="entry name" value="Etherase_MurQ"/>
</dbReference>
<accession>A0A2S8SC19</accession>
<dbReference type="GO" id="GO:0097367">
    <property type="term" value="F:carbohydrate derivative binding"/>
    <property type="evidence" value="ECO:0007669"/>
    <property type="project" value="InterPro"/>
</dbReference>
<proteinExistence type="predicted"/>
<sequence>MAAGLDQRPRAEVAALLADGQIAAAAAVRVALPRIVAGATAMAVSITRGARLHYVAAGSSGLMAAADAQELGGTFSIPADQLRIHMAGGLPTGVEMPGGTEDDTESLGAVLADLDADDTLIAVSASGTTPYTLAAVKIARDKGATVIGIANNADTPLLQDAHHAILLPTPAEVLSGSTRMGAGTAQKIALNMLSTLMAVELGAIHDGMMVNLRADNAKLRARATGIVAQIAKVDSAVAEAALDAADGVVKPATLIAAGGISPAEAAELLTQTHGNLRAALKRLG</sequence>
<evidence type="ECO:0000256" key="1">
    <source>
        <dbReference type="ARBA" id="ARBA00023239"/>
    </source>
</evidence>
<dbReference type="EMBL" id="PVEP01000001">
    <property type="protein sequence ID" value="PQV58381.1"/>
    <property type="molecule type" value="Genomic_DNA"/>
</dbReference>
<dbReference type="SUPFAM" id="SSF53697">
    <property type="entry name" value="SIS domain"/>
    <property type="match status" value="1"/>
</dbReference>
<dbReference type="Proteomes" id="UP000238338">
    <property type="component" value="Unassembled WGS sequence"/>
</dbReference>
<dbReference type="AlphaFoldDB" id="A0A2S8SC19"/>
<dbReference type="GO" id="GO:0009254">
    <property type="term" value="P:peptidoglycan turnover"/>
    <property type="evidence" value="ECO:0007669"/>
    <property type="project" value="TreeGrafter"/>
</dbReference>
<dbReference type="GO" id="GO:0016835">
    <property type="term" value="F:carbon-oxygen lyase activity"/>
    <property type="evidence" value="ECO:0007669"/>
    <property type="project" value="InterPro"/>
</dbReference>
<dbReference type="InterPro" id="IPR046348">
    <property type="entry name" value="SIS_dom_sf"/>
</dbReference>
<dbReference type="PANTHER" id="PTHR10088:SF4">
    <property type="entry name" value="GLUCOKINASE REGULATORY PROTEIN"/>
    <property type="match status" value="1"/>
</dbReference>
<dbReference type="InterPro" id="IPR001347">
    <property type="entry name" value="SIS_dom"/>
</dbReference>
<dbReference type="NCBIfam" id="NF003915">
    <property type="entry name" value="PRK05441.1"/>
    <property type="match status" value="1"/>
</dbReference>
<dbReference type="PANTHER" id="PTHR10088">
    <property type="entry name" value="GLUCOKINASE REGULATORY PROTEIN"/>
    <property type="match status" value="1"/>
</dbReference>
<evidence type="ECO:0000313" key="4">
    <source>
        <dbReference type="EMBL" id="PQV58381.1"/>
    </source>
</evidence>
<dbReference type="Gene3D" id="3.40.50.10490">
    <property type="entry name" value="Glucose-6-phosphate isomerase like protein, domain 1"/>
    <property type="match status" value="1"/>
</dbReference>
<evidence type="ECO:0000256" key="2">
    <source>
        <dbReference type="ARBA" id="ARBA00023277"/>
    </source>
</evidence>
<feature type="domain" description="SIS" evidence="3">
    <location>
        <begin position="42"/>
        <end position="203"/>
    </location>
</feature>
<dbReference type="GO" id="GO:0016803">
    <property type="term" value="F:ether hydrolase activity"/>
    <property type="evidence" value="ECO:0007669"/>
    <property type="project" value="TreeGrafter"/>
</dbReference>
<keyword evidence="5" id="KW-1185">Reference proteome</keyword>
<name>A0A2S8SC19_9RHOB</name>
<dbReference type="Pfam" id="PF01380">
    <property type="entry name" value="SIS"/>
    <property type="match status" value="1"/>
</dbReference>
<dbReference type="PROSITE" id="PS51464">
    <property type="entry name" value="SIS"/>
    <property type="match status" value="1"/>
</dbReference>
<reference evidence="4 5" key="1">
    <citation type="submission" date="2018-02" db="EMBL/GenBank/DDBJ databases">
        <title>Genomic Encyclopedia of Archaeal and Bacterial Type Strains, Phase II (KMG-II): from individual species to whole genera.</title>
        <authorList>
            <person name="Goeker M."/>
        </authorList>
    </citation>
    <scope>NUCLEOTIDE SEQUENCE [LARGE SCALE GENOMIC DNA]</scope>
    <source>
        <strain evidence="4 5">DSM 18921</strain>
    </source>
</reference>